<comment type="cofactor">
    <cofactor evidence="13">
        <name>Mg(2+)</name>
        <dbReference type="ChEBI" id="CHEBI:18420"/>
    </cofactor>
    <text evidence="13">Can also use Mn(2+) ion.</text>
</comment>
<comment type="function">
    <text evidence="9">Catalyzes the formation of succinate and glyoxylate from isocitrate, a key step of the glyoxylate cycle, which operates as an anaplerotic route for replenishing the tricarboxylic acid cycle. Required for growth on ethanol or acetate, but dispensable when fermentable carbon sources are available. Also acts on 2-methylisocitrate.</text>
</comment>
<comment type="similarity">
    <text evidence="3 10">Belongs to the isocitrate lyase/PEP mutase superfamily. Isocitrate lyase family.</text>
</comment>
<sequence>MAHSFADAQTQLERQTREIENWWSQPRWKKTKRIYTARDIAARQGSIPIETNNASSLMARKLYALLANHHDRKTVSKTFGALDPVHVTQMAPFLDTVYVSGWQCSSTASTSNEPGPDLADYPMDTVPTKVDHLFKAQRFHDRKQWEERSRCQSQREWNNLGPPIDYLRPIIADADAGHGGITAVFKLTKMFIENGAAGIHMEDQTSTNKKCGHMAGRCVIPVQEHINRLTTVRMCADIMHSDLVLVARTDSEEATLLSSTIDPRDHYFIVGATNPDLQESLSESMDAAILKGHGGKELENLESRWCAKAGLKLFHEAFAEAAQKQKPANSEQLISKFNAQAGPLNGLSLRQMQAIAKKLLGAPIHFDWDLPRVREGLYRYRGGTQSSIMRARAFAPYADLVWMECNSPDYQQAKTFAEGVKAQYPDQWLAYNLSPSFNWNTAMSPMELSSFIDRLGQLGYIWQFITLAGLHTSALAVNTFAKDFSQRGMLSYATTVQQKEIDNNVDIVKHQKWSGAEYIDSLLKLAQGGVSATAAMGVGVTEEQFRENGKL</sequence>
<comment type="catalytic activity">
    <reaction evidence="1">
        <text>(2S,3R)-3-hydroxybutane-1,2,3-tricarboxylate = pyruvate + succinate</text>
        <dbReference type="Rhea" id="RHEA:16809"/>
        <dbReference type="ChEBI" id="CHEBI:15361"/>
        <dbReference type="ChEBI" id="CHEBI:30031"/>
        <dbReference type="ChEBI" id="CHEBI:57429"/>
        <dbReference type="EC" id="4.1.3.30"/>
    </reaction>
</comment>
<dbReference type="PANTHER" id="PTHR21631:SF3">
    <property type="entry name" value="BIFUNCTIONAL GLYOXYLATE CYCLE PROTEIN"/>
    <property type="match status" value="1"/>
</dbReference>
<dbReference type="PROSITE" id="PS00161">
    <property type="entry name" value="ISOCITRATE_LYASE"/>
    <property type="match status" value="1"/>
</dbReference>
<evidence type="ECO:0000256" key="8">
    <source>
        <dbReference type="ARBA" id="ARBA00023531"/>
    </source>
</evidence>
<dbReference type="PANTHER" id="PTHR21631">
    <property type="entry name" value="ISOCITRATE LYASE/MALATE SYNTHASE"/>
    <property type="match status" value="1"/>
</dbReference>
<dbReference type="GO" id="GO:0046872">
    <property type="term" value="F:metal ion binding"/>
    <property type="evidence" value="ECO:0007669"/>
    <property type="project" value="UniProtKB-KW"/>
</dbReference>
<dbReference type="InterPro" id="IPR040442">
    <property type="entry name" value="Pyrv_kinase-like_dom_sf"/>
</dbReference>
<dbReference type="NCBIfam" id="TIGR01346">
    <property type="entry name" value="isocit_lyase"/>
    <property type="match status" value="1"/>
</dbReference>
<dbReference type="InterPro" id="IPR006254">
    <property type="entry name" value="Isocitrate_lyase"/>
</dbReference>
<dbReference type="InterPro" id="IPR039556">
    <property type="entry name" value="ICL/PEPM"/>
</dbReference>
<evidence type="ECO:0000256" key="1">
    <source>
        <dbReference type="ARBA" id="ARBA00001050"/>
    </source>
</evidence>
<organism evidence="14 15">
    <name type="scientific">Lachancea lanzarotensis</name>
    <dbReference type="NCBI Taxonomy" id="1245769"/>
    <lineage>
        <taxon>Eukaryota</taxon>
        <taxon>Fungi</taxon>
        <taxon>Dikarya</taxon>
        <taxon>Ascomycota</taxon>
        <taxon>Saccharomycotina</taxon>
        <taxon>Saccharomycetes</taxon>
        <taxon>Saccharomycetales</taxon>
        <taxon>Saccharomycetaceae</taxon>
        <taxon>Lachancea</taxon>
    </lineage>
</organism>
<dbReference type="SUPFAM" id="SSF51621">
    <property type="entry name" value="Phosphoenolpyruvate/pyruvate domain"/>
    <property type="match status" value="1"/>
</dbReference>
<dbReference type="HOGENOM" id="CLU_019214_2_2_1"/>
<keyword evidence="13" id="KW-0479">Metal-binding</keyword>
<reference evidence="14 15" key="1">
    <citation type="submission" date="2014-12" db="EMBL/GenBank/DDBJ databases">
        <authorList>
            <person name="Neuveglise Cecile"/>
        </authorList>
    </citation>
    <scope>NUCLEOTIDE SEQUENCE [LARGE SCALE GENOMIC DNA]</scope>
    <source>
        <strain evidence="14 15">CBS 12615</strain>
    </source>
</reference>
<dbReference type="Proteomes" id="UP000054304">
    <property type="component" value="Unassembled WGS sequence"/>
</dbReference>
<dbReference type="CDD" id="cd00377">
    <property type="entry name" value="ICL_PEPM"/>
    <property type="match status" value="1"/>
</dbReference>
<dbReference type="InterPro" id="IPR018523">
    <property type="entry name" value="Isocitrate_lyase_ph_CS"/>
</dbReference>
<keyword evidence="7 10" id="KW-0456">Lyase</keyword>
<evidence type="ECO:0000313" key="15">
    <source>
        <dbReference type="Proteomes" id="UP000054304"/>
    </source>
</evidence>
<evidence type="ECO:0000256" key="11">
    <source>
        <dbReference type="PIRSR" id="PIRSR001362-1"/>
    </source>
</evidence>
<protein>
    <recommendedName>
        <fullName evidence="4 10">Isocitrate lyase</fullName>
    </recommendedName>
</protein>
<dbReference type="PIRSF" id="PIRSF001362">
    <property type="entry name" value="Isocit_lyase"/>
    <property type="match status" value="1"/>
</dbReference>
<evidence type="ECO:0000256" key="6">
    <source>
        <dbReference type="ARBA" id="ARBA00022532"/>
    </source>
</evidence>
<evidence type="ECO:0000256" key="3">
    <source>
        <dbReference type="ARBA" id="ARBA00005704"/>
    </source>
</evidence>
<evidence type="ECO:0000256" key="7">
    <source>
        <dbReference type="ARBA" id="ARBA00023239"/>
    </source>
</evidence>
<dbReference type="EMBL" id="LN736360">
    <property type="protein sequence ID" value="CEP60073.1"/>
    <property type="molecule type" value="Genomic_DNA"/>
</dbReference>
<dbReference type="STRING" id="1245769.A0A0C7MJZ8"/>
<feature type="binding site" evidence="12">
    <location>
        <position position="466"/>
    </location>
    <ligand>
        <name>substrate</name>
    </ligand>
</feature>
<name>A0A0C7MJZ8_9SACH</name>
<dbReference type="GO" id="GO:0006099">
    <property type="term" value="P:tricarboxylic acid cycle"/>
    <property type="evidence" value="ECO:0007669"/>
    <property type="project" value="UniProtKB-KW"/>
</dbReference>
<gene>
    <name evidence="14" type="ORF">LALA0_S01e02410g</name>
</gene>
<evidence type="ECO:0000256" key="12">
    <source>
        <dbReference type="PIRSR" id="PIRSR001362-2"/>
    </source>
</evidence>
<dbReference type="FunFam" id="1.10.10.850:FF:000001">
    <property type="entry name" value="Isocitrate lyase"/>
    <property type="match status" value="1"/>
</dbReference>
<feature type="active site" description="Proton acceptor" evidence="11">
    <location>
        <position position="211"/>
    </location>
</feature>
<dbReference type="GeneID" id="34683444"/>
<dbReference type="GO" id="GO:0006097">
    <property type="term" value="P:glyoxylate cycle"/>
    <property type="evidence" value="ECO:0007669"/>
    <property type="project" value="UniProtKB-KW"/>
</dbReference>
<proteinExistence type="inferred from homology"/>
<accession>A0A0C7MJZ8</accession>
<evidence type="ECO:0000313" key="14">
    <source>
        <dbReference type="EMBL" id="CEP60073.1"/>
    </source>
</evidence>
<feature type="binding site" evidence="13">
    <location>
        <position position="173"/>
    </location>
    <ligand>
        <name>Mg(2+)</name>
        <dbReference type="ChEBI" id="CHEBI:18420"/>
    </ligand>
</feature>
<keyword evidence="6" id="KW-0816">Tricarboxylic acid cycle</keyword>
<dbReference type="GO" id="GO:0005737">
    <property type="term" value="C:cytoplasm"/>
    <property type="evidence" value="ECO:0007669"/>
    <property type="project" value="EnsemblFungi"/>
</dbReference>
<feature type="binding site" evidence="12">
    <location>
        <position position="248"/>
    </location>
    <ligand>
        <name>substrate</name>
    </ligand>
</feature>
<evidence type="ECO:0000256" key="13">
    <source>
        <dbReference type="PIRSR" id="PIRSR001362-3"/>
    </source>
</evidence>
<evidence type="ECO:0000256" key="5">
    <source>
        <dbReference type="ARBA" id="ARBA00022435"/>
    </source>
</evidence>
<keyword evidence="13" id="KW-0460">Magnesium</keyword>
<dbReference type="OrthoDB" id="4078635at2759"/>
<dbReference type="Pfam" id="PF00463">
    <property type="entry name" value="ICL"/>
    <property type="match status" value="1"/>
</dbReference>
<evidence type="ECO:0000256" key="9">
    <source>
        <dbReference type="ARBA" id="ARBA00057462"/>
    </source>
</evidence>
<evidence type="ECO:0000256" key="2">
    <source>
        <dbReference type="ARBA" id="ARBA00004793"/>
    </source>
</evidence>
<dbReference type="AlphaFoldDB" id="A0A0C7MJZ8"/>
<dbReference type="GO" id="GO:0004451">
    <property type="term" value="F:isocitrate lyase activity"/>
    <property type="evidence" value="ECO:0007669"/>
    <property type="project" value="UniProtKB-EC"/>
</dbReference>
<comment type="catalytic activity">
    <reaction evidence="8">
        <text>D-threo-isocitrate = glyoxylate + succinate</text>
        <dbReference type="Rhea" id="RHEA:13245"/>
        <dbReference type="ChEBI" id="CHEBI:15562"/>
        <dbReference type="ChEBI" id="CHEBI:30031"/>
        <dbReference type="ChEBI" id="CHEBI:36655"/>
        <dbReference type="EC" id="4.1.3.1"/>
    </reaction>
</comment>
<evidence type="ECO:0000256" key="10">
    <source>
        <dbReference type="PIRNR" id="PIRNR001362"/>
    </source>
</evidence>
<comment type="pathway">
    <text evidence="2">Carbohydrate metabolism; glyoxylate cycle; (S)-malate from isocitrate: step 1/2.</text>
</comment>
<feature type="binding site" evidence="12">
    <location>
        <begin position="212"/>
        <end position="213"/>
    </location>
    <ligand>
        <name>substrate</name>
    </ligand>
</feature>
<feature type="binding site" evidence="12">
    <location>
        <begin position="100"/>
        <end position="102"/>
    </location>
    <ligand>
        <name>substrate</name>
    </ligand>
</feature>
<dbReference type="RefSeq" id="XP_022626318.1">
    <property type="nucleotide sequence ID" value="XM_022774197.1"/>
</dbReference>
<dbReference type="Gene3D" id="3.20.20.60">
    <property type="entry name" value="Phosphoenolpyruvate-binding domains"/>
    <property type="match status" value="1"/>
</dbReference>
<keyword evidence="5" id="KW-0329">Glyoxylate bypass</keyword>
<dbReference type="Gene3D" id="1.10.10.850">
    <property type="match status" value="1"/>
</dbReference>
<evidence type="ECO:0000256" key="4">
    <source>
        <dbReference type="ARBA" id="ARBA00017446"/>
    </source>
</evidence>
<dbReference type="InterPro" id="IPR015813">
    <property type="entry name" value="Pyrv/PenolPyrv_kinase-like_dom"/>
</dbReference>
<keyword evidence="15" id="KW-1185">Reference proteome</keyword>
<feature type="binding site" evidence="12">
    <location>
        <begin position="432"/>
        <end position="436"/>
    </location>
    <ligand>
        <name>substrate</name>
    </ligand>
</feature>
<dbReference type="GO" id="GO:0046421">
    <property type="term" value="F:methylisocitrate lyase activity"/>
    <property type="evidence" value="ECO:0007669"/>
    <property type="project" value="UniProtKB-EC"/>
</dbReference>